<feature type="region of interest" description="Disordered" evidence="1">
    <location>
        <begin position="63"/>
        <end position="91"/>
    </location>
</feature>
<evidence type="ECO:0000256" key="1">
    <source>
        <dbReference type="SAM" id="MobiDB-lite"/>
    </source>
</evidence>
<evidence type="ECO:0000313" key="3">
    <source>
        <dbReference type="Proteomes" id="UP000269721"/>
    </source>
</evidence>
<dbReference type="Proteomes" id="UP000269721">
    <property type="component" value="Unassembled WGS sequence"/>
</dbReference>
<organism evidence="2 3">
    <name type="scientific">Blyttiomyces helicus</name>
    <dbReference type="NCBI Taxonomy" id="388810"/>
    <lineage>
        <taxon>Eukaryota</taxon>
        <taxon>Fungi</taxon>
        <taxon>Fungi incertae sedis</taxon>
        <taxon>Chytridiomycota</taxon>
        <taxon>Chytridiomycota incertae sedis</taxon>
        <taxon>Chytridiomycetes</taxon>
        <taxon>Chytridiomycetes incertae sedis</taxon>
        <taxon>Blyttiomyces</taxon>
    </lineage>
</organism>
<reference evidence="3" key="1">
    <citation type="journal article" date="2018" name="Nat. Microbiol.">
        <title>Leveraging single-cell genomics to expand the fungal tree of life.</title>
        <authorList>
            <person name="Ahrendt S.R."/>
            <person name="Quandt C.A."/>
            <person name="Ciobanu D."/>
            <person name="Clum A."/>
            <person name="Salamov A."/>
            <person name="Andreopoulos B."/>
            <person name="Cheng J.F."/>
            <person name="Woyke T."/>
            <person name="Pelin A."/>
            <person name="Henrissat B."/>
            <person name="Reynolds N.K."/>
            <person name="Benny G.L."/>
            <person name="Smith M.E."/>
            <person name="James T.Y."/>
            <person name="Grigoriev I.V."/>
        </authorList>
    </citation>
    <scope>NUCLEOTIDE SEQUENCE [LARGE SCALE GENOMIC DNA]</scope>
</reference>
<keyword evidence="3" id="KW-1185">Reference proteome</keyword>
<dbReference type="AlphaFoldDB" id="A0A4P9VYA1"/>
<accession>A0A4P9VYA1</accession>
<evidence type="ECO:0000313" key="2">
    <source>
        <dbReference type="EMBL" id="RKO83925.1"/>
    </source>
</evidence>
<protein>
    <submittedName>
        <fullName evidence="2">Uncharacterized protein</fullName>
    </submittedName>
</protein>
<dbReference type="EMBL" id="ML000688">
    <property type="protein sequence ID" value="RKO83925.1"/>
    <property type="molecule type" value="Genomic_DNA"/>
</dbReference>
<gene>
    <name evidence="2" type="ORF">BDK51DRAFT_49560</name>
</gene>
<name>A0A4P9VYA1_9FUNG</name>
<sequence>MADVAQEGDAEPWVSSSLIDYDFHLLSILPFFSGRGPVAGGHRCRSCPALGLGVGSLTLQSHNDDWKKGSESQLIPSEPSSAYPPSPHLAEPLTLYPRPQTGISTMLACISAASCSTAAAFAHPPSNTTLRASRAFSLKVSSSSRSTPTNAPRGACFHSSRSPLSFSVYTFSPSLWSVSALRLSILRQARGISSPPPTPSIDSIDSWVLHRLRHRTDHATADMYFGAHPVLSWLGLGLGLVEGRLSTVFVIGWGWPVGERASAGVHGVYTGAIALSASEVAGRTPAVLSPSDDRQQASND</sequence>
<proteinExistence type="predicted"/>